<organism evidence="6 7">
    <name type="scientific">Daphnia magna</name>
    <dbReference type="NCBI Taxonomy" id="35525"/>
    <lineage>
        <taxon>Eukaryota</taxon>
        <taxon>Metazoa</taxon>
        <taxon>Ecdysozoa</taxon>
        <taxon>Arthropoda</taxon>
        <taxon>Crustacea</taxon>
        <taxon>Branchiopoda</taxon>
        <taxon>Diplostraca</taxon>
        <taxon>Cladocera</taxon>
        <taxon>Anomopoda</taxon>
        <taxon>Daphniidae</taxon>
        <taxon>Daphnia</taxon>
    </lineage>
</organism>
<evidence type="ECO:0000256" key="2">
    <source>
        <dbReference type="ARBA" id="ARBA00022771"/>
    </source>
</evidence>
<dbReference type="GO" id="GO:0008270">
    <property type="term" value="F:zinc ion binding"/>
    <property type="evidence" value="ECO:0007669"/>
    <property type="project" value="UniProtKB-KW"/>
</dbReference>
<keyword evidence="7" id="KW-1185">Reference proteome</keyword>
<accession>A0A164SWY9</accession>
<protein>
    <recommendedName>
        <fullName evidence="5">PHD-type domain-containing protein</fullName>
    </recommendedName>
</protein>
<comment type="caution">
    <text evidence="6">The sequence shown here is derived from an EMBL/GenBank/DDBJ whole genome shotgun (WGS) entry which is preliminary data.</text>
</comment>
<keyword evidence="3" id="KW-0862">Zinc</keyword>
<dbReference type="Pfam" id="PF00628">
    <property type="entry name" value="PHD"/>
    <property type="match status" value="1"/>
</dbReference>
<dbReference type="EMBL" id="LRGB01001920">
    <property type="protein sequence ID" value="KZS10023.1"/>
    <property type="molecule type" value="Genomic_DNA"/>
</dbReference>
<dbReference type="Proteomes" id="UP000076858">
    <property type="component" value="Unassembled WGS sequence"/>
</dbReference>
<reference evidence="6 7" key="1">
    <citation type="submission" date="2016-03" db="EMBL/GenBank/DDBJ databases">
        <title>EvidentialGene: Evidence-directed Construction of Genes on Genomes.</title>
        <authorList>
            <person name="Gilbert D.G."/>
            <person name="Choi J.-H."/>
            <person name="Mockaitis K."/>
            <person name="Colbourne J."/>
            <person name="Pfrender M."/>
        </authorList>
    </citation>
    <scope>NUCLEOTIDE SEQUENCE [LARGE SCALE GENOMIC DNA]</scope>
    <source>
        <strain evidence="6 7">Xinb3</strain>
        <tissue evidence="6">Complete organism</tissue>
    </source>
</reference>
<proteinExistence type="predicted"/>
<gene>
    <name evidence="6" type="ORF">APZ42_025618</name>
</gene>
<dbReference type="SUPFAM" id="SSF57903">
    <property type="entry name" value="FYVE/PHD zinc finger"/>
    <property type="match status" value="1"/>
</dbReference>
<evidence type="ECO:0000256" key="1">
    <source>
        <dbReference type="ARBA" id="ARBA00022723"/>
    </source>
</evidence>
<keyword evidence="2" id="KW-0863">Zinc-finger</keyword>
<keyword evidence="1" id="KW-0479">Metal-binding</keyword>
<feature type="domain" description="PHD-type" evidence="5">
    <location>
        <begin position="28"/>
        <end position="62"/>
    </location>
</feature>
<sequence>MLKDRAFQRIDSFPMPWYDPDCVVKRYKLLVVCKTCKLSFHDGCEKIPKKALKSTKVDWICSTWSSSVEESAGPLHSGFLTLPPVQPAPAPCSLPTPKEPARRTQSYLRSGLTIKLLRSIRKMSKTNEQQPPEKIKRPTTLLQGDFIVPCIPIETSTPMETRPNEIKNEEAMEQSDSSQSSDIAQFSWPHVSPPTG</sequence>
<dbReference type="InterPro" id="IPR011011">
    <property type="entry name" value="Znf_FYVE_PHD"/>
</dbReference>
<evidence type="ECO:0000259" key="5">
    <source>
        <dbReference type="Pfam" id="PF00628"/>
    </source>
</evidence>
<name>A0A164SWY9_9CRUS</name>
<evidence type="ECO:0000256" key="3">
    <source>
        <dbReference type="ARBA" id="ARBA00022833"/>
    </source>
</evidence>
<evidence type="ECO:0000313" key="7">
    <source>
        <dbReference type="Proteomes" id="UP000076858"/>
    </source>
</evidence>
<dbReference type="AlphaFoldDB" id="A0A164SWY9"/>
<evidence type="ECO:0000313" key="6">
    <source>
        <dbReference type="EMBL" id="KZS10023.1"/>
    </source>
</evidence>
<evidence type="ECO:0000256" key="4">
    <source>
        <dbReference type="SAM" id="MobiDB-lite"/>
    </source>
</evidence>
<feature type="region of interest" description="Disordered" evidence="4">
    <location>
        <begin position="155"/>
        <end position="196"/>
    </location>
</feature>
<dbReference type="InterPro" id="IPR019787">
    <property type="entry name" value="Znf_PHD-finger"/>
</dbReference>